<dbReference type="RefSeq" id="WP_068836010.1">
    <property type="nucleotide sequence ID" value="NZ_JBHSMX010000022.1"/>
</dbReference>
<feature type="transmembrane region" description="Helical" evidence="1">
    <location>
        <begin position="165"/>
        <end position="183"/>
    </location>
</feature>
<keyword evidence="1" id="KW-0812">Transmembrane</keyword>
<proteinExistence type="predicted"/>
<feature type="transmembrane region" description="Helical" evidence="1">
    <location>
        <begin position="277"/>
        <end position="299"/>
    </location>
</feature>
<feature type="transmembrane region" description="Helical" evidence="1">
    <location>
        <begin position="195"/>
        <end position="216"/>
    </location>
</feature>
<dbReference type="EMBL" id="JBHSMX010000022">
    <property type="protein sequence ID" value="MFC5522051.1"/>
    <property type="molecule type" value="Genomic_DNA"/>
</dbReference>
<comment type="caution">
    <text evidence="2">The sequence shown here is derived from an EMBL/GenBank/DDBJ whole genome shotgun (WGS) entry which is preliminary data.</text>
</comment>
<feature type="transmembrane region" description="Helical" evidence="1">
    <location>
        <begin position="91"/>
        <end position="113"/>
    </location>
</feature>
<evidence type="ECO:0000256" key="1">
    <source>
        <dbReference type="SAM" id="Phobius"/>
    </source>
</evidence>
<dbReference type="Proteomes" id="UP001596084">
    <property type="component" value="Unassembled WGS sequence"/>
</dbReference>
<evidence type="ECO:0000313" key="2">
    <source>
        <dbReference type="EMBL" id="MFC5522051.1"/>
    </source>
</evidence>
<keyword evidence="1" id="KW-0472">Membrane</keyword>
<sequence>MPFNAAKSVLRRRPVRVMVTLLLAWAAAGLCVRLRMPLPWMIGPLLATSVLSMLGGPTASWTPLRNIGQWVIGGALGLYFTPQVVALIAGLWWAIALNIVWALALGLVFGAWLHRVHHGPGPFHIAGLSRITTYFAAPVGAASEMTLMGERHGAQTDLVASAHSLRVLLVTLIIPFGFQWAGLHGLDDTLPAARVVHLPGLALLAALTGIGCWVMLKLKRTNPWFIGALCVSLLLTACGVTLSAIPQAMSNAAQLLIGISLGVRFTRGFVHLAPRWLGSVALATVGMIGLCAGFAWLLAQFTQLHWATLLLGTSPGGIAEMSITAKVLQLGVPVVTAFHVTRLAAVLLLAEPMYRWLYRDGPDLRGRQAAE</sequence>
<dbReference type="InterPro" id="IPR017516">
    <property type="entry name" value="AbrB_dup"/>
</dbReference>
<feature type="transmembrane region" description="Helical" evidence="1">
    <location>
        <begin position="223"/>
        <end position="245"/>
    </location>
</feature>
<name>A0ABW0QAZ2_9BURK</name>
<reference evidence="3" key="1">
    <citation type="journal article" date="2019" name="Int. J. Syst. Evol. Microbiol.">
        <title>The Global Catalogue of Microorganisms (GCM) 10K type strain sequencing project: providing services to taxonomists for standard genome sequencing and annotation.</title>
        <authorList>
            <consortium name="The Broad Institute Genomics Platform"/>
            <consortium name="The Broad Institute Genome Sequencing Center for Infectious Disease"/>
            <person name="Wu L."/>
            <person name="Ma J."/>
        </authorList>
    </citation>
    <scope>NUCLEOTIDE SEQUENCE [LARGE SCALE GENOMIC DNA]</scope>
    <source>
        <strain evidence="3">CGMCC 4.7277</strain>
    </source>
</reference>
<dbReference type="Pfam" id="PF05145">
    <property type="entry name" value="AbrB"/>
    <property type="match status" value="1"/>
</dbReference>
<dbReference type="PANTHER" id="PTHR38457">
    <property type="entry name" value="REGULATOR ABRB-RELATED"/>
    <property type="match status" value="1"/>
</dbReference>
<gene>
    <name evidence="2" type="ORF">ACFPP7_14185</name>
</gene>
<protein>
    <submittedName>
        <fullName evidence="2">AbrB family transcriptional regulator</fullName>
    </submittedName>
</protein>
<keyword evidence="1" id="KW-1133">Transmembrane helix</keyword>
<evidence type="ECO:0000313" key="3">
    <source>
        <dbReference type="Proteomes" id="UP001596084"/>
    </source>
</evidence>
<dbReference type="PIRSF" id="PIRSF038991">
    <property type="entry name" value="Protein_AbrB"/>
    <property type="match status" value="1"/>
</dbReference>
<dbReference type="PANTHER" id="PTHR38457:SF1">
    <property type="entry name" value="REGULATOR ABRB-RELATED"/>
    <property type="match status" value="1"/>
</dbReference>
<organism evidence="2 3">
    <name type="scientific">Polaromonas jejuensis</name>
    <dbReference type="NCBI Taxonomy" id="457502"/>
    <lineage>
        <taxon>Bacteria</taxon>
        <taxon>Pseudomonadati</taxon>
        <taxon>Pseudomonadota</taxon>
        <taxon>Betaproteobacteria</taxon>
        <taxon>Burkholderiales</taxon>
        <taxon>Comamonadaceae</taxon>
        <taxon>Polaromonas</taxon>
    </lineage>
</organism>
<feature type="transmembrane region" description="Helical" evidence="1">
    <location>
        <begin position="67"/>
        <end position="85"/>
    </location>
</feature>
<dbReference type="NCBIfam" id="TIGR03082">
    <property type="entry name" value="Gneg_AbrB_dup"/>
    <property type="match status" value="2"/>
</dbReference>
<accession>A0ABW0QAZ2</accession>
<keyword evidence="3" id="KW-1185">Reference proteome</keyword>
<dbReference type="InterPro" id="IPR007820">
    <property type="entry name" value="AbrB_fam"/>
</dbReference>